<dbReference type="AlphaFoldDB" id="A0A1F5LNW4"/>
<feature type="transmembrane region" description="Helical" evidence="7">
    <location>
        <begin position="119"/>
        <end position="150"/>
    </location>
</feature>
<dbReference type="InterPro" id="IPR013094">
    <property type="entry name" value="AB_hydrolase_3"/>
</dbReference>
<dbReference type="SUPFAM" id="SSF53474">
    <property type="entry name" value="alpha/beta-Hydrolases"/>
    <property type="match status" value="1"/>
</dbReference>
<feature type="transmembrane region" description="Helical" evidence="7">
    <location>
        <begin position="398"/>
        <end position="421"/>
    </location>
</feature>
<dbReference type="GeneID" id="34574410"/>
<feature type="transmembrane region" description="Helical" evidence="7">
    <location>
        <begin position="162"/>
        <end position="181"/>
    </location>
</feature>
<gene>
    <name evidence="9" type="ORF">PENARI_c005G03541</name>
</gene>
<feature type="transmembrane region" description="Helical" evidence="7">
    <location>
        <begin position="372"/>
        <end position="392"/>
    </location>
</feature>
<protein>
    <recommendedName>
        <fullName evidence="8">Alpha/beta hydrolase fold-3 domain-containing protein</fullName>
    </recommendedName>
</protein>
<feature type="compositionally biased region" description="Basic and acidic residues" evidence="6">
    <location>
        <begin position="1"/>
        <end position="10"/>
    </location>
</feature>
<accession>A0A1F5LNW4</accession>
<evidence type="ECO:0000256" key="6">
    <source>
        <dbReference type="SAM" id="MobiDB-lite"/>
    </source>
</evidence>
<dbReference type="GO" id="GO:0022857">
    <property type="term" value="F:transmembrane transporter activity"/>
    <property type="evidence" value="ECO:0007669"/>
    <property type="project" value="InterPro"/>
</dbReference>
<dbReference type="GO" id="GO:0016020">
    <property type="term" value="C:membrane"/>
    <property type="evidence" value="ECO:0007669"/>
    <property type="project" value="UniProtKB-SubCell"/>
</dbReference>
<feature type="transmembrane region" description="Helical" evidence="7">
    <location>
        <begin position="231"/>
        <end position="252"/>
    </location>
</feature>
<dbReference type="STRING" id="1835702.A0A1F5LNW4"/>
<evidence type="ECO:0000313" key="9">
    <source>
        <dbReference type="EMBL" id="OGE54807.1"/>
    </source>
</evidence>
<dbReference type="GO" id="GO:0017000">
    <property type="term" value="P:antibiotic biosynthetic process"/>
    <property type="evidence" value="ECO:0007669"/>
    <property type="project" value="UniProtKB-ARBA"/>
</dbReference>
<evidence type="ECO:0000313" key="10">
    <source>
        <dbReference type="Proteomes" id="UP000177622"/>
    </source>
</evidence>
<feature type="domain" description="Alpha/beta hydrolase fold-3" evidence="8">
    <location>
        <begin position="470"/>
        <end position="679"/>
    </location>
</feature>
<dbReference type="GO" id="GO:0016787">
    <property type="term" value="F:hydrolase activity"/>
    <property type="evidence" value="ECO:0007669"/>
    <property type="project" value="InterPro"/>
</dbReference>
<dbReference type="GO" id="GO:0072330">
    <property type="term" value="P:monocarboxylic acid biosynthetic process"/>
    <property type="evidence" value="ECO:0007669"/>
    <property type="project" value="UniProtKB-ARBA"/>
</dbReference>
<keyword evidence="10" id="KW-1185">Reference proteome</keyword>
<evidence type="ECO:0000259" key="8">
    <source>
        <dbReference type="Pfam" id="PF07859"/>
    </source>
</evidence>
<comment type="subcellular location">
    <subcellularLocation>
        <location evidence="1">Membrane</location>
        <topology evidence="1">Multi-pass membrane protein</topology>
    </subcellularLocation>
</comment>
<dbReference type="InterPro" id="IPR029058">
    <property type="entry name" value="AB_hydrolase_fold"/>
</dbReference>
<keyword evidence="2" id="KW-0813">Transport</keyword>
<dbReference type="RefSeq" id="XP_022490238.1">
    <property type="nucleotide sequence ID" value="XM_022629676.1"/>
</dbReference>
<feature type="transmembrane region" description="Helical" evidence="7">
    <location>
        <begin position="323"/>
        <end position="351"/>
    </location>
</feature>
<evidence type="ECO:0000256" key="5">
    <source>
        <dbReference type="ARBA" id="ARBA00023136"/>
    </source>
</evidence>
<keyword evidence="4 7" id="KW-1133">Transmembrane helix</keyword>
<evidence type="ECO:0000256" key="7">
    <source>
        <dbReference type="SAM" id="Phobius"/>
    </source>
</evidence>
<dbReference type="Proteomes" id="UP000177622">
    <property type="component" value="Unassembled WGS sequence"/>
</dbReference>
<dbReference type="OrthoDB" id="2417308at2759"/>
<dbReference type="Gene3D" id="3.40.50.1820">
    <property type="entry name" value="alpha/beta hydrolase"/>
    <property type="match status" value="1"/>
</dbReference>
<evidence type="ECO:0000256" key="4">
    <source>
        <dbReference type="ARBA" id="ARBA00022989"/>
    </source>
</evidence>
<dbReference type="Pfam" id="PF13520">
    <property type="entry name" value="AA_permease_2"/>
    <property type="match status" value="1"/>
</dbReference>
<keyword evidence="5 7" id="KW-0472">Membrane</keyword>
<reference evidence="9 10" key="1">
    <citation type="journal article" date="2016" name="Sci. Rep.">
        <title>Penicillium arizonense, a new, genome sequenced fungal species, reveals a high chemical diversity in secreted metabolites.</title>
        <authorList>
            <person name="Grijseels S."/>
            <person name="Nielsen J.C."/>
            <person name="Randelovic M."/>
            <person name="Nielsen J."/>
            <person name="Nielsen K.F."/>
            <person name="Workman M."/>
            <person name="Frisvad J.C."/>
        </authorList>
    </citation>
    <scope>NUCLEOTIDE SEQUENCE [LARGE SCALE GENOMIC DNA]</scope>
    <source>
        <strain evidence="9 10">CBS 141311</strain>
    </source>
</reference>
<sequence>MGEKDMEMKTPDTISEQHPGHDVASGEVWCLQLDKPFSLWSTLGISFSVTSTPLAVGTYLSVVIGVGGSPVFFYGYILAVCLDMCICASLAEMAAQYPHSSGQIYWTAKLAPRGHGRGLSYLVGWLTAAGYFFWTSAALLISSQLIWALVQICHPTFITLPWHFYVGYFAVGVFTLFPNIPFFKWYPQFLKGLVIYINAGALFVLIVLLVRAKPKQSSDYVFKAFVNQTGWSSNGVVFFLGLLPGLTAVNGFDSAAHMAEELPRPERQVPQVMFISALASAASGLPMILVYMFCITKPDNLLNPVGGQPVIQLMVDSLESFPLTIVGSLVFITCFLCASVTMMTTFSRIWWSLARDGGVPFSPFMARISGRWKVPVNSVCFSAFACILIGLLKLGSATALNAILGTAVLCIFASYGIPILCSLIGKRTGFSTAHYFNLGHMFEERATDSGLRVRVFTPEVATQDPLPVGVYFHSGGWASGNIEAEEATCIHVAVQVPSIIIAVAYRLAPEFKAPAAHNDAVDALIWAWKNVSGLGGDRTRLFTIGGSAGGNLAISVVLKTLDQEINVTGIVAIVPVTVHPDGVPSKHRSAYKSYAESVATPVINRTSMDIFFENYGAAPTDPSIFLLCNPRIGELPPTYLVSCTADPLRDDARLFKQELDNHKVPNKITEYEGMPHYFWIFPQLKQRAQFLEDLVNGIWFILGQ</sequence>
<evidence type="ECO:0000256" key="1">
    <source>
        <dbReference type="ARBA" id="ARBA00004141"/>
    </source>
</evidence>
<feature type="transmembrane region" description="Helical" evidence="7">
    <location>
        <begin position="272"/>
        <end position="293"/>
    </location>
</feature>
<feature type="region of interest" description="Disordered" evidence="6">
    <location>
        <begin position="1"/>
        <end position="21"/>
    </location>
</feature>
<evidence type="ECO:0000256" key="3">
    <source>
        <dbReference type="ARBA" id="ARBA00022692"/>
    </source>
</evidence>
<feature type="transmembrane region" description="Helical" evidence="7">
    <location>
        <begin position="193"/>
        <end position="211"/>
    </location>
</feature>
<dbReference type="EMBL" id="LXJU01000005">
    <property type="protein sequence ID" value="OGE54807.1"/>
    <property type="molecule type" value="Genomic_DNA"/>
</dbReference>
<evidence type="ECO:0000256" key="2">
    <source>
        <dbReference type="ARBA" id="ARBA00022448"/>
    </source>
</evidence>
<proteinExistence type="predicted"/>
<name>A0A1F5LNW4_PENAI</name>
<comment type="caution">
    <text evidence="9">The sequence shown here is derived from an EMBL/GenBank/DDBJ whole genome shotgun (WGS) entry which is preliminary data.</text>
</comment>
<keyword evidence="3 7" id="KW-0812">Transmembrane</keyword>
<dbReference type="Pfam" id="PF07859">
    <property type="entry name" value="Abhydrolase_3"/>
    <property type="match status" value="1"/>
</dbReference>
<dbReference type="Gene3D" id="1.20.1740.10">
    <property type="entry name" value="Amino acid/polyamine transporter I"/>
    <property type="match status" value="1"/>
</dbReference>
<dbReference type="InterPro" id="IPR002293">
    <property type="entry name" value="AA/rel_permease1"/>
</dbReference>
<organism evidence="9 10">
    <name type="scientific">Penicillium arizonense</name>
    <dbReference type="NCBI Taxonomy" id="1835702"/>
    <lineage>
        <taxon>Eukaryota</taxon>
        <taxon>Fungi</taxon>
        <taxon>Dikarya</taxon>
        <taxon>Ascomycota</taxon>
        <taxon>Pezizomycotina</taxon>
        <taxon>Eurotiomycetes</taxon>
        <taxon>Eurotiomycetidae</taxon>
        <taxon>Eurotiales</taxon>
        <taxon>Aspergillaceae</taxon>
        <taxon>Penicillium</taxon>
    </lineage>
</organism>
<dbReference type="PANTHER" id="PTHR45649">
    <property type="entry name" value="AMINO-ACID PERMEASE BAT1"/>
    <property type="match status" value="1"/>
</dbReference>
<dbReference type="PANTHER" id="PTHR45649:SF16">
    <property type="entry name" value="7-KETO 8-AMINOPELARGONIC ACID TRANSPORTER"/>
    <property type="match status" value="1"/>
</dbReference>